<dbReference type="PRINTS" id="PR00471">
    <property type="entry name" value="ACETATEKNASE"/>
</dbReference>
<gene>
    <name evidence="6" type="primary">ackA</name>
    <name evidence="8" type="ORF">BRLA_c042270</name>
</gene>
<comment type="cofactor">
    <cofactor evidence="6">
        <name>Mg(2+)</name>
        <dbReference type="ChEBI" id="CHEBI:18420"/>
    </cofactor>
    <cofactor evidence="6">
        <name>Mn(2+)</name>
        <dbReference type="ChEBI" id="CHEBI:29035"/>
    </cofactor>
    <text evidence="6">Mg(2+). Can also accept Mn(2+).</text>
</comment>
<dbReference type="InterPro" id="IPR004372">
    <property type="entry name" value="Ac/propionate_kinase"/>
</dbReference>
<feature type="binding site" evidence="6">
    <location>
        <position position="265"/>
    </location>
    <ligand>
        <name>substrate</name>
    </ligand>
</feature>
<evidence type="ECO:0000256" key="1">
    <source>
        <dbReference type="ARBA" id="ARBA00008748"/>
    </source>
</evidence>
<dbReference type="eggNOG" id="COG0282">
    <property type="taxonomic scope" value="Bacteria"/>
</dbReference>
<dbReference type="HAMAP" id="MF_00020">
    <property type="entry name" value="Acetate_kinase"/>
    <property type="match status" value="1"/>
</dbReference>
<feature type="binding site" evidence="6">
    <location>
        <position position="211"/>
    </location>
    <ligand>
        <name>Mg(2+)</name>
        <dbReference type="ChEBI" id="CHEBI:18420"/>
    </ligand>
</feature>
<evidence type="ECO:0000313" key="8">
    <source>
        <dbReference type="EMBL" id="AIG28502.1"/>
    </source>
</evidence>
<dbReference type="eggNOG" id="COG4869">
    <property type="taxonomic scope" value="Bacteria"/>
</dbReference>
<dbReference type="STRING" id="1042163.BRLA_c042270"/>
<feature type="binding site" evidence="6">
    <location>
        <begin position="382"/>
        <end position="386"/>
    </location>
    <ligand>
        <name>ATP</name>
        <dbReference type="ChEBI" id="CHEBI:30616"/>
    </ligand>
</feature>
<evidence type="ECO:0000256" key="7">
    <source>
        <dbReference type="RuleBase" id="RU003835"/>
    </source>
</evidence>
<dbReference type="NCBIfam" id="TIGR00016">
    <property type="entry name" value="ackA"/>
    <property type="match status" value="1"/>
</dbReference>
<sequence length="579" mass="64276">MKVPVGISNRHIHLSQQDLDQLFGPGYELKKLKDLKQVGQYAAEETVNIVGPKGRINKVRVLGPVRKATQLEVSRTDSFVLGVEPPVRDSGDIKGSPGITLEGPHGTVTIDEGVIIAFRHIHFSEEEAKEFGVKDKQFVSVEVPGTRSIVFENVLCRVHKDFRLELHIDTDEANAAGLKNNMELEVIVPVDNRDTYSKFKAQEKKLSLVLNCGSSSVKYQLFELPSRKVIDKGIVEEVKRDAYEQAINAIFDKYKQYDISMVSHRVVHGGEDFKESVIITDDVKQKIDALSRFAPLHNPINLLGIELAQKIRPDALHVAVFDTAFHQTMPPVSYLYPLPYEYYEKYGIRKYGFHGTSHRYVVQRAEQLMGTPKEKLRLISCHIGSGASITAVRYGQSIDTSMGMTPLAGVMMGTRSGNIDPGILPYIAEIEKTDTAGAMEILNKESGVLGLSGISSDLRDIEKATAEGNERAKLALELFAQRLHDFIGLYLARLNGIDGIIFTAGVGENSELVRQLVCNGLEYAGVILDKEANRNNKGEGFINSPYSPVKIMVIPTNEELVMATDAYQLFLNKTDMVQV</sequence>
<keyword evidence="6" id="KW-0963">Cytoplasm</keyword>
<dbReference type="GO" id="GO:0006083">
    <property type="term" value="P:acetate metabolic process"/>
    <property type="evidence" value="ECO:0007669"/>
    <property type="project" value="TreeGrafter"/>
</dbReference>
<evidence type="ECO:0000313" key="9">
    <source>
        <dbReference type="Proteomes" id="UP000005850"/>
    </source>
</evidence>
<evidence type="ECO:0000256" key="2">
    <source>
        <dbReference type="ARBA" id="ARBA00022679"/>
    </source>
</evidence>
<evidence type="ECO:0000256" key="3">
    <source>
        <dbReference type="ARBA" id="ARBA00022741"/>
    </source>
</evidence>
<dbReference type="HOGENOM" id="CLU_020352_5_0_9"/>
<dbReference type="GO" id="GO:0016747">
    <property type="term" value="F:acyltransferase activity, transferring groups other than amino-acyl groups"/>
    <property type="evidence" value="ECO:0007669"/>
    <property type="project" value="InterPro"/>
</dbReference>
<dbReference type="EMBL" id="CP007806">
    <property type="protein sequence ID" value="AIG28502.1"/>
    <property type="molecule type" value="Genomic_DNA"/>
</dbReference>
<dbReference type="InterPro" id="IPR000890">
    <property type="entry name" value="Aliphatic_acid_kin_short-chain"/>
</dbReference>
<comment type="catalytic activity">
    <reaction evidence="6">
        <text>acetate + ATP = acetyl phosphate + ADP</text>
        <dbReference type="Rhea" id="RHEA:11352"/>
        <dbReference type="ChEBI" id="CHEBI:22191"/>
        <dbReference type="ChEBI" id="CHEBI:30089"/>
        <dbReference type="ChEBI" id="CHEBI:30616"/>
        <dbReference type="ChEBI" id="CHEBI:456216"/>
        <dbReference type="EC" id="2.7.2.1"/>
    </reaction>
</comment>
<feature type="binding site" evidence="6">
    <location>
        <position position="218"/>
    </location>
    <ligand>
        <name>ATP</name>
        <dbReference type="ChEBI" id="CHEBI:30616"/>
    </ligand>
</feature>
<dbReference type="PROSITE" id="PS01076">
    <property type="entry name" value="ACETATE_KINASE_2"/>
    <property type="match status" value="1"/>
</dbReference>
<evidence type="ECO:0000256" key="5">
    <source>
        <dbReference type="ARBA" id="ARBA00022840"/>
    </source>
</evidence>
<dbReference type="Proteomes" id="UP000005850">
    <property type="component" value="Chromosome"/>
</dbReference>
<feature type="site" description="Transition state stabilizer" evidence="6">
    <location>
        <position position="415"/>
    </location>
</feature>
<evidence type="ECO:0000256" key="6">
    <source>
        <dbReference type="HAMAP-Rule" id="MF_00020"/>
    </source>
</evidence>
<dbReference type="AlphaFoldDB" id="A0A075R7A6"/>
<dbReference type="CDD" id="cd24010">
    <property type="entry name" value="ASKHA_NBD_AcK_PK"/>
    <property type="match status" value="1"/>
</dbReference>
<keyword evidence="2 6" id="KW-0808">Transferase</keyword>
<feature type="binding site" evidence="6">
    <location>
        <begin position="457"/>
        <end position="459"/>
    </location>
    <ligand>
        <name>ATP</name>
        <dbReference type="ChEBI" id="CHEBI:30616"/>
    </ligand>
</feature>
<keyword evidence="3 6" id="KW-0547">Nucleotide-binding</keyword>
<comment type="subunit">
    <text evidence="6">Homodimer.</text>
</comment>
<dbReference type="Pfam" id="PF00871">
    <property type="entry name" value="Acetate_kinase"/>
    <property type="match status" value="1"/>
</dbReference>
<dbReference type="InterPro" id="IPR008300">
    <property type="entry name" value="PTAC"/>
</dbReference>
<name>A0A075R7A6_BRELA</name>
<organism evidence="8 9">
    <name type="scientific">Brevibacillus laterosporus LMG 15441</name>
    <dbReference type="NCBI Taxonomy" id="1042163"/>
    <lineage>
        <taxon>Bacteria</taxon>
        <taxon>Bacillati</taxon>
        <taxon>Bacillota</taxon>
        <taxon>Bacilli</taxon>
        <taxon>Bacillales</taxon>
        <taxon>Paenibacillaceae</taxon>
        <taxon>Brevibacillus</taxon>
    </lineage>
</organism>
<protein>
    <recommendedName>
        <fullName evidence="6">Acetate kinase</fullName>
        <ecNumber evidence="6">2.7.2.1</ecNumber>
    </recommendedName>
    <alternativeName>
        <fullName evidence="6">Acetokinase</fullName>
    </alternativeName>
</protein>
<dbReference type="InterPro" id="IPR023865">
    <property type="entry name" value="Aliphatic_acid_kinase_CS"/>
</dbReference>
<dbReference type="GO" id="GO:0005524">
    <property type="term" value="F:ATP binding"/>
    <property type="evidence" value="ECO:0007669"/>
    <property type="project" value="UniProtKB-KW"/>
</dbReference>
<keyword evidence="6" id="KW-0479">Metal-binding</keyword>
<dbReference type="KEGG" id="blr:BRLA_c042270"/>
<dbReference type="EC" id="2.7.2.1" evidence="6"/>
<comment type="subcellular location">
    <subcellularLocation>
        <location evidence="6">Cytoplasm</location>
    </subcellularLocation>
</comment>
<dbReference type="SUPFAM" id="SSF53067">
    <property type="entry name" value="Actin-like ATPase domain"/>
    <property type="match status" value="2"/>
</dbReference>
<comment type="pathway">
    <text evidence="6">Metabolic intermediate biosynthesis; acetyl-CoA biosynthesis; acetyl-CoA from acetate: step 1/2.</text>
</comment>
<feature type="active site" description="Proton donor/acceptor" evidence="6">
    <location>
        <position position="322"/>
    </location>
</feature>
<reference evidence="8 9" key="1">
    <citation type="journal article" date="2011" name="J. Bacteriol.">
        <title>Genome sequence of Brevibacillus laterosporus LMG 15441, a pathogen of invertebrates.</title>
        <authorList>
            <person name="Djukic M."/>
            <person name="Poehlein A."/>
            <person name="Thurmer A."/>
            <person name="Daniel R."/>
        </authorList>
    </citation>
    <scope>NUCLEOTIDE SEQUENCE [LARGE SCALE GENOMIC DNA]</scope>
    <source>
        <strain evidence="8 9">LMG 15441</strain>
    </source>
</reference>
<dbReference type="Pfam" id="PF06130">
    <property type="entry name" value="PTAC"/>
    <property type="match status" value="1"/>
</dbReference>
<dbReference type="GO" id="GO:0000287">
    <property type="term" value="F:magnesium ion binding"/>
    <property type="evidence" value="ECO:0007669"/>
    <property type="project" value="UniProtKB-UniRule"/>
</dbReference>
<dbReference type="NCBIfam" id="NF011652">
    <property type="entry name" value="PRK15070.1"/>
    <property type="match status" value="1"/>
</dbReference>
<feature type="site" description="Transition state stabilizer" evidence="6">
    <location>
        <position position="354"/>
    </location>
</feature>
<dbReference type="GO" id="GO:0005737">
    <property type="term" value="C:cytoplasm"/>
    <property type="evidence" value="ECO:0007669"/>
    <property type="project" value="UniProtKB-SubCell"/>
</dbReference>
<dbReference type="PANTHER" id="PTHR21060">
    <property type="entry name" value="ACETATE KINASE"/>
    <property type="match status" value="1"/>
</dbReference>
<evidence type="ECO:0000256" key="4">
    <source>
        <dbReference type="ARBA" id="ARBA00022777"/>
    </source>
</evidence>
<comment type="function">
    <text evidence="6">Catalyzes the formation of acetyl phosphate from acetate and ATP. Can also catalyze the reverse reaction.</text>
</comment>
<proteinExistence type="inferred from homology"/>
<keyword evidence="9" id="KW-1185">Reference proteome</keyword>
<keyword evidence="4 6" id="KW-0418">Kinase</keyword>
<dbReference type="InterPro" id="IPR043129">
    <property type="entry name" value="ATPase_NBD"/>
</dbReference>
<keyword evidence="6" id="KW-0460">Magnesium</keyword>
<dbReference type="Gene3D" id="3.30.420.40">
    <property type="match status" value="2"/>
</dbReference>
<dbReference type="GO" id="GO:0006085">
    <property type="term" value="P:acetyl-CoA biosynthetic process"/>
    <property type="evidence" value="ECO:0007669"/>
    <property type="project" value="UniProtKB-UniRule"/>
</dbReference>
<keyword evidence="5 6" id="KW-0067">ATP-binding</keyword>
<feature type="binding site" evidence="6">
    <location>
        <begin position="505"/>
        <end position="509"/>
    </location>
    <ligand>
        <name>ATP</name>
        <dbReference type="ChEBI" id="CHEBI:30616"/>
    </ligand>
</feature>
<dbReference type="GO" id="GO:0008776">
    <property type="term" value="F:acetate kinase activity"/>
    <property type="evidence" value="ECO:0007669"/>
    <property type="project" value="UniProtKB-UniRule"/>
</dbReference>
<dbReference type="UniPathway" id="UPA00340">
    <property type="reaction ID" value="UER00458"/>
</dbReference>
<dbReference type="PANTHER" id="PTHR21060:SF15">
    <property type="entry name" value="ACETATE KINASE-RELATED"/>
    <property type="match status" value="1"/>
</dbReference>
<comment type="similarity">
    <text evidence="1 6 7">Belongs to the acetokinase family.</text>
</comment>
<feature type="binding site" evidence="6">
    <location>
        <position position="558"/>
    </location>
    <ligand>
        <name>Mg(2+)</name>
        <dbReference type="ChEBI" id="CHEBI:18420"/>
    </ligand>
</feature>
<accession>A0A075R7A6</accession>